<accession>A0AAD9DHA5</accession>
<keyword evidence="1" id="KW-0479">Metal-binding</keyword>
<keyword evidence="7" id="KW-1185">Reference proteome</keyword>
<evidence type="ECO:0000313" key="7">
    <source>
        <dbReference type="Proteomes" id="UP001224775"/>
    </source>
</evidence>
<keyword evidence="3" id="KW-0862">Zinc</keyword>
<evidence type="ECO:0000256" key="3">
    <source>
        <dbReference type="ARBA" id="ARBA00022833"/>
    </source>
</evidence>
<dbReference type="Gene3D" id="6.10.140.2220">
    <property type="match status" value="1"/>
</dbReference>
<keyword evidence="2 4" id="KW-0863">Zinc-finger</keyword>
<dbReference type="SUPFAM" id="SSF144232">
    <property type="entry name" value="HIT/MYND zinc finger-like"/>
    <property type="match status" value="1"/>
</dbReference>
<dbReference type="EMBL" id="JATAAI010000005">
    <property type="protein sequence ID" value="KAK1745543.1"/>
    <property type="molecule type" value="Genomic_DNA"/>
</dbReference>
<feature type="domain" description="MYND-type" evidence="5">
    <location>
        <begin position="202"/>
        <end position="238"/>
    </location>
</feature>
<evidence type="ECO:0000259" key="5">
    <source>
        <dbReference type="PROSITE" id="PS50865"/>
    </source>
</evidence>
<dbReference type="GO" id="GO:0008270">
    <property type="term" value="F:zinc ion binding"/>
    <property type="evidence" value="ECO:0007669"/>
    <property type="project" value="UniProtKB-KW"/>
</dbReference>
<comment type="caution">
    <text evidence="6">The sequence shown here is derived from an EMBL/GenBank/DDBJ whole genome shotgun (WGS) entry which is preliminary data.</text>
</comment>
<organism evidence="6 7">
    <name type="scientific">Skeletonema marinoi</name>
    <dbReference type="NCBI Taxonomy" id="267567"/>
    <lineage>
        <taxon>Eukaryota</taxon>
        <taxon>Sar</taxon>
        <taxon>Stramenopiles</taxon>
        <taxon>Ochrophyta</taxon>
        <taxon>Bacillariophyta</taxon>
        <taxon>Coscinodiscophyceae</taxon>
        <taxon>Thalassiosirophycidae</taxon>
        <taxon>Thalassiosirales</taxon>
        <taxon>Skeletonemataceae</taxon>
        <taxon>Skeletonema</taxon>
        <taxon>Skeletonema marinoi-dohrnii complex</taxon>
    </lineage>
</organism>
<dbReference type="InterPro" id="IPR002893">
    <property type="entry name" value="Znf_MYND"/>
</dbReference>
<dbReference type="Proteomes" id="UP001224775">
    <property type="component" value="Unassembled WGS sequence"/>
</dbReference>
<proteinExistence type="predicted"/>
<gene>
    <name evidence="6" type="ORF">QTG54_003467</name>
</gene>
<dbReference type="Pfam" id="PF01753">
    <property type="entry name" value="zf-MYND"/>
    <property type="match status" value="1"/>
</dbReference>
<evidence type="ECO:0000256" key="4">
    <source>
        <dbReference type="PROSITE-ProRule" id="PRU00134"/>
    </source>
</evidence>
<dbReference type="PROSITE" id="PS50865">
    <property type="entry name" value="ZF_MYND_2"/>
    <property type="match status" value="1"/>
</dbReference>
<name>A0AAD9DHA5_9STRA</name>
<dbReference type="AlphaFoldDB" id="A0AAD9DHA5"/>
<evidence type="ECO:0000256" key="2">
    <source>
        <dbReference type="ARBA" id="ARBA00022771"/>
    </source>
</evidence>
<reference evidence="6" key="1">
    <citation type="submission" date="2023-06" db="EMBL/GenBank/DDBJ databases">
        <title>Survivors Of The Sea: Transcriptome response of Skeletonema marinoi to long-term dormancy.</title>
        <authorList>
            <person name="Pinder M.I.M."/>
            <person name="Kourtchenko O."/>
            <person name="Robertson E.K."/>
            <person name="Larsson T."/>
            <person name="Maumus F."/>
            <person name="Osuna-Cruz C.M."/>
            <person name="Vancaester E."/>
            <person name="Stenow R."/>
            <person name="Vandepoele K."/>
            <person name="Ploug H."/>
            <person name="Bruchert V."/>
            <person name="Godhe A."/>
            <person name="Topel M."/>
        </authorList>
    </citation>
    <scope>NUCLEOTIDE SEQUENCE</scope>
    <source>
        <strain evidence="6">R05AC</strain>
    </source>
</reference>
<protein>
    <recommendedName>
        <fullName evidence="5">MYND-type domain-containing protein</fullName>
    </recommendedName>
</protein>
<sequence>MSGFRFHEFDINTLVQVGDPVKIKNLRSEAGQRINGKKGVVTGVQQFDYFTHVENRWAVKFERDAGEFSTVAVRTQNLEWDGDRGKLREMFLVEMKDSEGCPVEAGGSVYVGKDQHGKRTLAIYRHKTKSMEDMKEHINAQFLDMGVPSYMWVGGEAQFEQTIEGAIQKRSGKQFFASLGGGITKGPIQELGITLTGAGGECANCAKAGATNICSSCHVGYCSANCQKEHWGVHKVACKSLRDEKVKIAWKQYDDEFLKIERPDGKPKPLWRNEGGGKRVAWEMIKEARVFFNGGDDGPVDTGLVIRYRLKDSKSAAVAFGSGALDGVYSLEEAKEKMIGSLFYEQPFLLPEFFKLKTRGQLLGQKEVLTKKKFLRSLEKCAGRKCNYKTKLISKEESSGMHLFEGAYISFSDVICDDFFIETYFDNQYLL</sequence>
<evidence type="ECO:0000313" key="6">
    <source>
        <dbReference type="EMBL" id="KAK1745543.1"/>
    </source>
</evidence>
<evidence type="ECO:0000256" key="1">
    <source>
        <dbReference type="ARBA" id="ARBA00022723"/>
    </source>
</evidence>